<keyword evidence="9" id="KW-0812">Transmembrane</keyword>
<evidence type="ECO:0000313" key="14">
    <source>
        <dbReference type="Proteomes" id="UP000614200"/>
    </source>
</evidence>
<dbReference type="CDD" id="cd00082">
    <property type="entry name" value="HisKA"/>
    <property type="match status" value="1"/>
</dbReference>
<evidence type="ECO:0000256" key="7">
    <source>
        <dbReference type="ARBA" id="ARBA00023012"/>
    </source>
</evidence>
<feature type="domain" description="PAS" evidence="11">
    <location>
        <begin position="241"/>
        <end position="313"/>
    </location>
</feature>
<dbReference type="InterPro" id="IPR003660">
    <property type="entry name" value="HAMP_dom"/>
</dbReference>
<dbReference type="Proteomes" id="UP000614200">
    <property type="component" value="Unassembled WGS sequence"/>
</dbReference>
<evidence type="ECO:0000256" key="3">
    <source>
        <dbReference type="ARBA" id="ARBA00012438"/>
    </source>
</evidence>
<dbReference type="Gene3D" id="3.30.450.20">
    <property type="entry name" value="PAS domain"/>
    <property type="match status" value="1"/>
</dbReference>
<evidence type="ECO:0000256" key="8">
    <source>
        <dbReference type="ARBA" id="ARBA00023136"/>
    </source>
</evidence>
<protein>
    <recommendedName>
        <fullName evidence="3">histidine kinase</fullName>
        <ecNumber evidence="3">2.7.13.3</ecNumber>
    </recommendedName>
</protein>
<comment type="caution">
    <text evidence="13">The sequence shown here is derived from an EMBL/GenBank/DDBJ whole genome shotgun (WGS) entry which is preliminary data.</text>
</comment>
<dbReference type="NCBIfam" id="NF046044">
    <property type="entry name" value="PnpS"/>
    <property type="match status" value="1"/>
</dbReference>
<evidence type="ECO:0000256" key="1">
    <source>
        <dbReference type="ARBA" id="ARBA00000085"/>
    </source>
</evidence>
<dbReference type="InterPro" id="IPR003661">
    <property type="entry name" value="HisK_dim/P_dom"/>
</dbReference>
<feature type="domain" description="Histidine kinase" evidence="10">
    <location>
        <begin position="365"/>
        <end position="581"/>
    </location>
</feature>
<dbReference type="SUPFAM" id="SSF55785">
    <property type="entry name" value="PYP-like sensor domain (PAS domain)"/>
    <property type="match status" value="1"/>
</dbReference>
<dbReference type="InterPro" id="IPR005467">
    <property type="entry name" value="His_kinase_dom"/>
</dbReference>
<dbReference type="SMART" id="SM00387">
    <property type="entry name" value="HATPase_c"/>
    <property type="match status" value="1"/>
</dbReference>
<keyword evidence="6" id="KW-0418">Kinase</keyword>
<dbReference type="InterPro" id="IPR036890">
    <property type="entry name" value="HATPase_C_sf"/>
</dbReference>
<dbReference type="PANTHER" id="PTHR45453:SF1">
    <property type="entry name" value="PHOSPHATE REGULON SENSOR PROTEIN PHOR"/>
    <property type="match status" value="1"/>
</dbReference>
<dbReference type="SMART" id="SM00091">
    <property type="entry name" value="PAS"/>
    <property type="match status" value="1"/>
</dbReference>
<comment type="subcellular location">
    <subcellularLocation>
        <location evidence="2">Membrane</location>
    </subcellularLocation>
</comment>
<keyword evidence="5" id="KW-0808">Transferase</keyword>
<accession>A0ABR9ZUA4</accession>
<dbReference type="Gene3D" id="3.30.565.10">
    <property type="entry name" value="Histidine kinase-like ATPase, C-terminal domain"/>
    <property type="match status" value="1"/>
</dbReference>
<evidence type="ECO:0000256" key="5">
    <source>
        <dbReference type="ARBA" id="ARBA00022679"/>
    </source>
</evidence>
<organism evidence="13 14">
    <name type="scientific">Fusibacter ferrireducens</name>
    <dbReference type="NCBI Taxonomy" id="2785058"/>
    <lineage>
        <taxon>Bacteria</taxon>
        <taxon>Bacillati</taxon>
        <taxon>Bacillota</taxon>
        <taxon>Clostridia</taxon>
        <taxon>Eubacteriales</taxon>
        <taxon>Eubacteriales Family XII. Incertae Sedis</taxon>
        <taxon>Fusibacter</taxon>
    </lineage>
</organism>
<evidence type="ECO:0000313" key="13">
    <source>
        <dbReference type="EMBL" id="MBF4694049.1"/>
    </source>
</evidence>
<dbReference type="InterPro" id="IPR035965">
    <property type="entry name" value="PAS-like_dom_sf"/>
</dbReference>
<dbReference type="EC" id="2.7.13.3" evidence="3"/>
<dbReference type="InterPro" id="IPR050351">
    <property type="entry name" value="BphY/WalK/GraS-like"/>
</dbReference>
<dbReference type="CDD" id="cd00130">
    <property type="entry name" value="PAS"/>
    <property type="match status" value="1"/>
</dbReference>
<dbReference type="SUPFAM" id="SSF55874">
    <property type="entry name" value="ATPase domain of HSP90 chaperone/DNA topoisomerase II/histidine kinase"/>
    <property type="match status" value="1"/>
</dbReference>
<dbReference type="InterPro" id="IPR000014">
    <property type="entry name" value="PAS"/>
</dbReference>
<dbReference type="SUPFAM" id="SSF158472">
    <property type="entry name" value="HAMP domain-like"/>
    <property type="match status" value="1"/>
</dbReference>
<keyword evidence="9" id="KW-1133">Transmembrane helix</keyword>
<dbReference type="EMBL" id="JADKNH010000007">
    <property type="protein sequence ID" value="MBF4694049.1"/>
    <property type="molecule type" value="Genomic_DNA"/>
</dbReference>
<dbReference type="Pfam" id="PF00672">
    <property type="entry name" value="HAMP"/>
    <property type="match status" value="1"/>
</dbReference>
<evidence type="ECO:0000256" key="4">
    <source>
        <dbReference type="ARBA" id="ARBA00022553"/>
    </source>
</evidence>
<gene>
    <name evidence="13" type="ORF">ISU02_13090</name>
</gene>
<evidence type="ECO:0000256" key="2">
    <source>
        <dbReference type="ARBA" id="ARBA00004370"/>
    </source>
</evidence>
<dbReference type="Pfam" id="PF02518">
    <property type="entry name" value="HATPase_c"/>
    <property type="match status" value="1"/>
</dbReference>
<comment type="catalytic activity">
    <reaction evidence="1">
        <text>ATP + protein L-histidine = ADP + protein N-phospho-L-histidine.</text>
        <dbReference type="EC" id="2.7.13.3"/>
    </reaction>
</comment>
<keyword evidence="8 9" id="KW-0472">Membrane</keyword>
<feature type="transmembrane region" description="Helical" evidence="9">
    <location>
        <begin position="163"/>
        <end position="182"/>
    </location>
</feature>
<dbReference type="InterPro" id="IPR036097">
    <property type="entry name" value="HisK_dim/P_sf"/>
</dbReference>
<dbReference type="Gene3D" id="6.10.340.10">
    <property type="match status" value="1"/>
</dbReference>
<evidence type="ECO:0000259" key="11">
    <source>
        <dbReference type="PROSITE" id="PS50112"/>
    </source>
</evidence>
<dbReference type="InterPro" id="IPR004358">
    <property type="entry name" value="Sig_transdc_His_kin-like_C"/>
</dbReference>
<dbReference type="SMART" id="SM00388">
    <property type="entry name" value="HisKA"/>
    <property type="match status" value="1"/>
</dbReference>
<evidence type="ECO:0000256" key="9">
    <source>
        <dbReference type="SAM" id="Phobius"/>
    </source>
</evidence>
<dbReference type="SUPFAM" id="SSF47384">
    <property type="entry name" value="Homodimeric domain of signal transducing histidine kinase"/>
    <property type="match status" value="1"/>
</dbReference>
<dbReference type="PANTHER" id="PTHR45453">
    <property type="entry name" value="PHOSPHATE REGULON SENSOR PROTEIN PHOR"/>
    <property type="match status" value="1"/>
</dbReference>
<keyword evidence="4" id="KW-0597">Phosphoprotein</keyword>
<dbReference type="PRINTS" id="PR00344">
    <property type="entry name" value="BCTRLSENSOR"/>
</dbReference>
<dbReference type="CDD" id="cd06225">
    <property type="entry name" value="HAMP"/>
    <property type="match status" value="1"/>
</dbReference>
<name>A0ABR9ZUA4_9FIRM</name>
<feature type="domain" description="HAMP" evidence="12">
    <location>
        <begin position="184"/>
        <end position="236"/>
    </location>
</feature>
<evidence type="ECO:0000259" key="12">
    <source>
        <dbReference type="PROSITE" id="PS50885"/>
    </source>
</evidence>
<dbReference type="Pfam" id="PF00512">
    <property type="entry name" value="HisKA"/>
    <property type="match status" value="1"/>
</dbReference>
<dbReference type="SMART" id="SM00304">
    <property type="entry name" value="HAMP"/>
    <property type="match status" value="1"/>
</dbReference>
<keyword evidence="14" id="KW-1185">Reference proteome</keyword>
<dbReference type="InterPro" id="IPR003594">
    <property type="entry name" value="HATPase_dom"/>
</dbReference>
<evidence type="ECO:0000256" key="6">
    <source>
        <dbReference type="ARBA" id="ARBA00022777"/>
    </source>
</evidence>
<proteinExistence type="predicted"/>
<dbReference type="PROSITE" id="PS50885">
    <property type="entry name" value="HAMP"/>
    <property type="match status" value="1"/>
</dbReference>
<dbReference type="RefSeq" id="WP_194702281.1">
    <property type="nucleotide sequence ID" value="NZ_JADKNH010000007.1"/>
</dbReference>
<dbReference type="Gene3D" id="1.10.287.130">
    <property type="match status" value="1"/>
</dbReference>
<dbReference type="PROSITE" id="PS50109">
    <property type="entry name" value="HIS_KIN"/>
    <property type="match status" value="1"/>
</dbReference>
<dbReference type="PROSITE" id="PS50112">
    <property type="entry name" value="PAS"/>
    <property type="match status" value="1"/>
</dbReference>
<reference evidence="13 14" key="1">
    <citation type="submission" date="2020-11" db="EMBL/GenBank/DDBJ databases">
        <title>Fusibacter basophilias sp. nov.</title>
        <authorList>
            <person name="Qiu D."/>
        </authorList>
    </citation>
    <scope>NUCLEOTIDE SEQUENCE [LARGE SCALE GENOMIC DNA]</scope>
    <source>
        <strain evidence="13 14">Q10-2</strain>
    </source>
</reference>
<evidence type="ECO:0000259" key="10">
    <source>
        <dbReference type="PROSITE" id="PS50109"/>
    </source>
</evidence>
<sequence>MRKKILGTFIIVITILTVSFVVITNNSLISAMLIQHETNLTNEVKMTENLLKKSYHDAFDFQGFCEEIKQSVNARVTIINREGVVLADSDEAPEVMNNHLNREEIIETDETGQPAIAKRFSNTLKTDYLYVAQKITIGDHKYFIRISKPLIDIDAITKAVRSYSIGAIIFAALMTILISFIVTRRITGPLYQLTEAANLIANGEYGKKIYNQSKDQIGLLTDSFNLMSKNLEKSISEITNRNSELESILNSMINGIIAIDKSKNILMINKISFEILNLPEDYVVENESMYKIIRNDEVAEMVEVSINQGVSQIKELQYVHLDKILRIYINPIRTANNETIGSIVVIQDVTQIRKLEQMRSDFVSNVSHELKTPLTSIKGFVDTLKQGAINDQNAAMRFLDIIEIESDRLHRLITDILLLSEIESMDRDSEYAEANLKAVLEEVLEMLKPKADEKHIALKFSVEKDYVISANRDRIKQMFINLIDNGIKYTEKGQVQVLINEKNPWIQILVKDTGIGFSEVHKERLFERFYRVDKGRSRSQGGTGLGLSIVKHIVLLYKGKISVTSTPGQGTTFEILLPNKTIMEKLSK</sequence>
<keyword evidence="7" id="KW-0902">Two-component regulatory system</keyword>